<dbReference type="PANTHER" id="PTHR44591:SF3">
    <property type="entry name" value="RESPONSE REGULATORY DOMAIN-CONTAINING PROTEIN"/>
    <property type="match status" value="1"/>
</dbReference>
<feature type="domain" description="Response regulatory" evidence="4">
    <location>
        <begin position="10"/>
        <end position="122"/>
    </location>
</feature>
<evidence type="ECO:0000256" key="1">
    <source>
        <dbReference type="ARBA" id="ARBA00022553"/>
    </source>
</evidence>
<dbReference type="SUPFAM" id="SSF52172">
    <property type="entry name" value="CheY-like"/>
    <property type="match status" value="1"/>
</dbReference>
<evidence type="ECO:0000313" key="5">
    <source>
        <dbReference type="EMBL" id="MFC3832552.1"/>
    </source>
</evidence>
<keyword evidence="6" id="KW-1185">Reference proteome</keyword>
<reference evidence="6" key="1">
    <citation type="journal article" date="2019" name="Int. J. Syst. Evol. Microbiol.">
        <title>The Global Catalogue of Microorganisms (GCM) 10K type strain sequencing project: providing services to taxonomists for standard genome sequencing and annotation.</title>
        <authorList>
            <consortium name="The Broad Institute Genomics Platform"/>
            <consortium name="The Broad Institute Genome Sequencing Center for Infectious Disease"/>
            <person name="Wu L."/>
            <person name="Ma J."/>
        </authorList>
    </citation>
    <scope>NUCLEOTIDE SEQUENCE [LARGE SCALE GENOMIC DNA]</scope>
    <source>
        <strain evidence="6">CCTCC AB 2017081</strain>
    </source>
</reference>
<dbReference type="PROSITE" id="PS50110">
    <property type="entry name" value="RESPONSE_REGULATORY"/>
    <property type="match status" value="1"/>
</dbReference>
<dbReference type="SMART" id="SM00448">
    <property type="entry name" value="REC"/>
    <property type="match status" value="1"/>
</dbReference>
<dbReference type="Gene3D" id="3.40.50.2300">
    <property type="match status" value="1"/>
</dbReference>
<proteinExistence type="predicted"/>
<comment type="caution">
    <text evidence="5">The sequence shown here is derived from an EMBL/GenBank/DDBJ whole genome shotgun (WGS) entry which is preliminary data.</text>
</comment>
<dbReference type="InterPro" id="IPR050595">
    <property type="entry name" value="Bact_response_regulator"/>
</dbReference>
<evidence type="ECO:0000256" key="2">
    <source>
        <dbReference type="PROSITE-ProRule" id="PRU00169"/>
    </source>
</evidence>
<dbReference type="RefSeq" id="WP_322474076.1">
    <property type="nucleotide sequence ID" value="NZ_JBHRZG010000006.1"/>
</dbReference>
<gene>
    <name evidence="5" type="ORF">ACFOSB_06745</name>
</gene>
<dbReference type="InterPro" id="IPR011006">
    <property type="entry name" value="CheY-like_superfamily"/>
</dbReference>
<dbReference type="InterPro" id="IPR001789">
    <property type="entry name" value="Sig_transdc_resp-reg_receiver"/>
</dbReference>
<dbReference type="PANTHER" id="PTHR44591">
    <property type="entry name" value="STRESS RESPONSE REGULATOR PROTEIN 1"/>
    <property type="match status" value="1"/>
</dbReference>
<feature type="modified residue" description="4-aspartylphosphate" evidence="2">
    <location>
        <position position="57"/>
    </location>
</feature>
<evidence type="ECO:0000256" key="3">
    <source>
        <dbReference type="SAM" id="MobiDB-lite"/>
    </source>
</evidence>
<protein>
    <submittedName>
        <fullName evidence="5">Response regulator</fullName>
    </submittedName>
</protein>
<feature type="region of interest" description="Disordered" evidence="3">
    <location>
        <begin position="127"/>
        <end position="153"/>
    </location>
</feature>
<dbReference type="CDD" id="cd00156">
    <property type="entry name" value="REC"/>
    <property type="match status" value="1"/>
</dbReference>
<sequence length="272" mass="28625">MTGPASPRPAVLIVDDSPGVLTAMERLLSPHLTVQVADSATAALRAVTADTGLVLADIRMPGMDGLELARALHQGRPSLPVVLMTGVVEDGLRIRARELGALDVLRKPLRSETLLPALQEWLSPQHPELDLSASPPARPVPAAAGPRPAVPAEDPGVAAQTLLRPLTLLPGVISAALFSEDGLLLGVQGELNVQVGMYLRFLGTSASTLGTHLDAQGSVRAAQLEFGDRVLVACFRPGELLAVLVRDTPAASSVKAWVRQRWASPVPRSLVH</sequence>
<dbReference type="EMBL" id="JBHRZG010000006">
    <property type="protein sequence ID" value="MFC3832552.1"/>
    <property type="molecule type" value="Genomic_DNA"/>
</dbReference>
<evidence type="ECO:0000313" key="6">
    <source>
        <dbReference type="Proteomes" id="UP001595803"/>
    </source>
</evidence>
<keyword evidence="1 2" id="KW-0597">Phosphoprotein</keyword>
<name>A0ABV7Z796_9DEIO</name>
<organism evidence="5 6">
    <name type="scientific">Deinococcus rufus</name>
    <dbReference type="NCBI Taxonomy" id="2136097"/>
    <lineage>
        <taxon>Bacteria</taxon>
        <taxon>Thermotogati</taxon>
        <taxon>Deinococcota</taxon>
        <taxon>Deinococci</taxon>
        <taxon>Deinococcales</taxon>
        <taxon>Deinococcaceae</taxon>
        <taxon>Deinococcus</taxon>
    </lineage>
</organism>
<dbReference type="Pfam" id="PF00072">
    <property type="entry name" value="Response_reg"/>
    <property type="match status" value="1"/>
</dbReference>
<evidence type="ECO:0000259" key="4">
    <source>
        <dbReference type="PROSITE" id="PS50110"/>
    </source>
</evidence>
<feature type="compositionally biased region" description="Low complexity" evidence="3">
    <location>
        <begin position="132"/>
        <end position="152"/>
    </location>
</feature>
<dbReference type="Proteomes" id="UP001595803">
    <property type="component" value="Unassembled WGS sequence"/>
</dbReference>
<accession>A0ABV7Z796</accession>